<reference evidence="9 10" key="1">
    <citation type="submission" date="2018-11" db="EMBL/GenBank/DDBJ databases">
        <title>Genomic profiling of Staphylococcus species from a Poultry farm system in KwaZulu-Natal, South Africa.</title>
        <authorList>
            <person name="Amoako D.G."/>
            <person name="Somboro A.M."/>
            <person name="Abia A.L.K."/>
            <person name="Bester L.A."/>
            <person name="Essack S.Y."/>
        </authorList>
    </citation>
    <scope>NUCLEOTIDE SEQUENCE [LARGE SCALE GENOMIC DNA]</scope>
    <source>
        <strain evidence="9 10">SA9</strain>
    </source>
</reference>
<dbReference type="Proteomes" id="UP000442696">
    <property type="component" value="Unassembled WGS sequence"/>
</dbReference>
<evidence type="ECO:0000313" key="5">
    <source>
        <dbReference type="EMBL" id="CAA6129379.1"/>
    </source>
</evidence>
<evidence type="ECO:0000313" key="15">
    <source>
        <dbReference type="Proteomes" id="UP000459702"/>
    </source>
</evidence>
<dbReference type="EMBL" id="CAIGXB010000017">
    <property type="protein sequence ID" value="CAC5811326.1"/>
    <property type="molecule type" value="Genomic_DNA"/>
</dbReference>
<dbReference type="AlphaFoldDB" id="A0A2I7Y963"/>
<gene>
    <name evidence="9" type="ORF">EIG94_01755</name>
    <name evidence="2" type="ORF">SAMEA1029512_02730</name>
    <name evidence="1" type="ORF">SAMEA1029528_02715</name>
    <name evidence="3" type="ORF">SAMEA2078260_02686</name>
    <name evidence="5" type="ORF">SAMEA2078588_02696</name>
    <name evidence="6" type="ORF">SAMEA2080344_02648</name>
    <name evidence="4" type="ORF">SAMEA2081063_02693</name>
    <name evidence="7" type="ORF">SAMEA4008575_02775</name>
    <name evidence="8" type="ORF">SAMEA70146418_02861</name>
</gene>
<evidence type="ECO:0000313" key="8">
    <source>
        <dbReference type="EMBL" id="CAC8239122.1"/>
    </source>
</evidence>
<dbReference type="Proteomes" id="UP000442782">
    <property type="component" value="Unassembled WGS sequence"/>
</dbReference>
<dbReference type="Proteomes" id="UP000507112">
    <property type="component" value="Unassembled WGS sequence"/>
</dbReference>
<dbReference type="Proteomes" id="UP000505390">
    <property type="component" value="Unassembled WGS sequence"/>
</dbReference>
<evidence type="ECO:0000313" key="6">
    <source>
        <dbReference type="EMBL" id="CAA6390891.1"/>
    </source>
</evidence>
<evidence type="ECO:0000313" key="12">
    <source>
        <dbReference type="Proteomes" id="UP000443506"/>
    </source>
</evidence>
<dbReference type="Proteomes" id="UP000443708">
    <property type="component" value="Unassembled WGS sequence"/>
</dbReference>
<evidence type="ECO:0000313" key="7">
    <source>
        <dbReference type="EMBL" id="CAC5811326.1"/>
    </source>
</evidence>
<evidence type="ECO:0000313" key="1">
    <source>
        <dbReference type="EMBL" id="CAA4167468.1"/>
    </source>
</evidence>
<name>A0A2I7Y963_STAAU</name>
<evidence type="ECO:0000313" key="13">
    <source>
        <dbReference type="Proteomes" id="UP000443708"/>
    </source>
</evidence>
<evidence type="ECO:0000313" key="3">
    <source>
        <dbReference type="EMBL" id="CAA4399623.1"/>
    </source>
</evidence>
<sequence length="123" mass="14597">MVKLKRKIEMNLYELINWAWDNNIKDKRYESIKGLDTVYFDQYGIVQLYESVSSEDVFIIETEEEITEETLLPKILALYDGTLPEILINERIENIDLNKEDTVYLMEDDTNLTLVWKKGELVK</sequence>
<dbReference type="EMBL" id="CACTQT010000023">
    <property type="protein sequence ID" value="CAA4399623.1"/>
    <property type="molecule type" value="Genomic_DNA"/>
</dbReference>
<comment type="caution">
    <text evidence="5">The sequence shown here is derived from an EMBL/GenBank/DDBJ whole genome shotgun (WGS) entry which is preliminary data.</text>
</comment>
<evidence type="ECO:0000313" key="17">
    <source>
        <dbReference type="Proteomes" id="UP000507112"/>
    </source>
</evidence>
<evidence type="ECO:0000313" key="10">
    <source>
        <dbReference type="Proteomes" id="UP000293434"/>
    </source>
</evidence>
<evidence type="ECO:0000313" key="9">
    <source>
        <dbReference type="EMBL" id="RZH95686.1"/>
    </source>
</evidence>
<dbReference type="Proteomes" id="UP000293434">
    <property type="component" value="Unassembled WGS sequence"/>
</dbReference>
<dbReference type="EMBL" id="CAIIGD010000018">
    <property type="protein sequence ID" value="CAC8239122.1"/>
    <property type="molecule type" value="Genomic_DNA"/>
</dbReference>
<dbReference type="EMBL" id="CACTPI010000021">
    <property type="protein sequence ID" value="CAA4167468.1"/>
    <property type="molecule type" value="Genomic_DNA"/>
</dbReference>
<evidence type="ECO:0000313" key="11">
    <source>
        <dbReference type="Proteomes" id="UP000442782"/>
    </source>
</evidence>
<dbReference type="EMBL" id="CACTOE010000031">
    <property type="protein sequence ID" value="CAA4167875.1"/>
    <property type="molecule type" value="Genomic_DNA"/>
</dbReference>
<dbReference type="EMBL" id="CACTWD010000024">
    <property type="protein sequence ID" value="CAA4706752.1"/>
    <property type="molecule type" value="Genomic_DNA"/>
</dbReference>
<organism evidence="5 15">
    <name type="scientific">Staphylococcus aureus</name>
    <dbReference type="NCBI Taxonomy" id="1280"/>
    <lineage>
        <taxon>Bacteria</taxon>
        <taxon>Bacillati</taxon>
        <taxon>Bacillota</taxon>
        <taxon>Bacilli</taxon>
        <taxon>Bacillales</taxon>
        <taxon>Staphylococcaceae</taxon>
        <taxon>Staphylococcus</taxon>
    </lineage>
</organism>
<dbReference type="Proteomes" id="UP000459702">
    <property type="component" value="Unassembled WGS sequence"/>
</dbReference>
<reference evidence="11 12" key="2">
    <citation type="submission" date="2019-12" db="EMBL/GenBank/DDBJ databases">
        <authorList>
            <consortium name="Pathogen Informatics"/>
        </authorList>
    </citation>
    <scope>NUCLEOTIDE SEQUENCE [LARGE SCALE GENOMIC DNA]</scope>
    <source>
        <strain evidence="8 17">MOS105</strain>
        <strain evidence="1 13">S040_N01_C01</strain>
        <strain evidence="2 11">S087_N01_C01</strain>
        <strain evidence="7 16">SG160</strain>
        <strain evidence="5 15">T012_N10_C04</strain>
        <strain evidence="3">T012_N16_C08</strain>
        <strain evidence="4 12">T065_N03_C06</strain>
        <strain evidence="6 14">T197_A02_C01</strain>
    </source>
</reference>
<evidence type="ECO:0000313" key="16">
    <source>
        <dbReference type="Proteomes" id="UP000505390"/>
    </source>
</evidence>
<dbReference type="EMBL" id="CACURZ010000022">
    <property type="protein sequence ID" value="CAA6390891.1"/>
    <property type="molecule type" value="Genomic_DNA"/>
</dbReference>
<dbReference type="EMBL" id="CACUNS010000024">
    <property type="protein sequence ID" value="CAA6129379.1"/>
    <property type="molecule type" value="Genomic_DNA"/>
</dbReference>
<dbReference type="Proteomes" id="UP000443506">
    <property type="component" value="Unassembled WGS sequence"/>
</dbReference>
<dbReference type="RefSeq" id="WP_000239839.1">
    <property type="nucleotide sequence ID" value="NZ_AP025249.1"/>
</dbReference>
<dbReference type="Proteomes" id="UP000459586">
    <property type="component" value="Unassembled WGS sequence"/>
</dbReference>
<dbReference type="EMBL" id="RQTC01000017">
    <property type="protein sequence ID" value="RZH95686.1"/>
    <property type="molecule type" value="Genomic_DNA"/>
</dbReference>
<evidence type="ECO:0000313" key="2">
    <source>
        <dbReference type="EMBL" id="CAA4167875.1"/>
    </source>
</evidence>
<protein>
    <submittedName>
        <fullName evidence="5">Phage protein</fullName>
    </submittedName>
</protein>
<accession>A0A2I7Y963</accession>
<evidence type="ECO:0000313" key="14">
    <source>
        <dbReference type="Proteomes" id="UP000459586"/>
    </source>
</evidence>
<evidence type="ECO:0000313" key="4">
    <source>
        <dbReference type="EMBL" id="CAA4706752.1"/>
    </source>
</evidence>
<proteinExistence type="predicted"/>